<feature type="transmembrane region" description="Helical" evidence="15">
    <location>
        <begin position="193"/>
        <end position="216"/>
    </location>
</feature>
<keyword evidence="11" id="KW-0408">Iron</keyword>
<evidence type="ECO:0000256" key="6">
    <source>
        <dbReference type="ARBA" id="ARBA00022660"/>
    </source>
</evidence>
<feature type="transmembrane region" description="Helical" evidence="15">
    <location>
        <begin position="453"/>
        <end position="477"/>
    </location>
</feature>
<comment type="similarity">
    <text evidence="2 14">Belongs to the heme-copper respiratory oxidase family.</text>
</comment>
<evidence type="ECO:0000259" key="16">
    <source>
        <dbReference type="PROSITE" id="PS50855"/>
    </source>
</evidence>
<feature type="transmembrane region" description="Helical" evidence="15">
    <location>
        <begin position="228"/>
        <end position="254"/>
    </location>
</feature>
<dbReference type="CDD" id="cd01662">
    <property type="entry name" value="Ubiquinol_Oxidase_I"/>
    <property type="match status" value="1"/>
</dbReference>
<feature type="transmembrane region" description="Helical" evidence="15">
    <location>
        <begin position="349"/>
        <end position="369"/>
    </location>
</feature>
<comment type="subcellular location">
    <subcellularLocation>
        <location evidence="1">Cell membrane</location>
        <topology evidence="1">Multi-pass membrane protein</topology>
    </subcellularLocation>
</comment>
<evidence type="ECO:0000256" key="4">
    <source>
        <dbReference type="ARBA" id="ARBA00022475"/>
    </source>
</evidence>
<dbReference type="EMBL" id="CP091511">
    <property type="protein sequence ID" value="UOO90204.1"/>
    <property type="molecule type" value="Genomic_DNA"/>
</dbReference>
<dbReference type="PROSITE" id="PS00077">
    <property type="entry name" value="COX1_CUB"/>
    <property type="match status" value="1"/>
</dbReference>
<reference evidence="17 18" key="1">
    <citation type="journal article" date="2022" name="Res Sq">
        <title>Evolution of multicellular longitudinally dividing oral cavity symbionts (Neisseriaceae).</title>
        <authorList>
            <person name="Nyongesa S."/>
            <person name="Weber P."/>
            <person name="Bernet E."/>
            <person name="Pullido F."/>
            <person name="Nieckarz M."/>
            <person name="Delaby M."/>
            <person name="Nieves C."/>
            <person name="Viehboeck T."/>
            <person name="Krause N."/>
            <person name="Rivera-Millot A."/>
            <person name="Nakamura A."/>
            <person name="Vischer N."/>
            <person name="VanNieuwenhze M."/>
            <person name="Brun Y."/>
            <person name="Cava F."/>
            <person name="Bulgheresi S."/>
            <person name="Veyrier F."/>
        </authorList>
    </citation>
    <scope>NUCLEOTIDE SEQUENCE [LARGE SCALE GENOMIC DNA]</scope>
    <source>
        <strain evidence="17 18">SN4</strain>
    </source>
</reference>
<evidence type="ECO:0000256" key="13">
    <source>
        <dbReference type="ARBA" id="ARBA00023136"/>
    </source>
</evidence>
<dbReference type="InterPro" id="IPR014207">
    <property type="entry name" value="Cyt_c_ubiqinol_oxidase_su1"/>
</dbReference>
<feature type="transmembrane region" description="Helical" evidence="15">
    <location>
        <begin position="20"/>
        <end position="39"/>
    </location>
</feature>
<keyword evidence="3 14" id="KW-0813">Transport</keyword>
<keyword evidence="6 14" id="KW-0679">Respiratory chain</keyword>
<feature type="transmembrane region" description="Helical" evidence="15">
    <location>
        <begin position="60"/>
        <end position="84"/>
    </location>
</feature>
<evidence type="ECO:0000256" key="12">
    <source>
        <dbReference type="ARBA" id="ARBA00023008"/>
    </source>
</evidence>
<evidence type="ECO:0000256" key="1">
    <source>
        <dbReference type="ARBA" id="ARBA00004651"/>
    </source>
</evidence>
<keyword evidence="18" id="KW-1185">Reference proteome</keyword>
<dbReference type="PANTHER" id="PTHR10422:SF35">
    <property type="entry name" value="CYTOCHROME BO(3) UBIQUINOL OXIDASE SUBUNIT 1"/>
    <property type="match status" value="1"/>
</dbReference>
<evidence type="ECO:0000313" key="18">
    <source>
        <dbReference type="Proteomes" id="UP000832011"/>
    </source>
</evidence>
<evidence type="ECO:0000256" key="7">
    <source>
        <dbReference type="ARBA" id="ARBA00022692"/>
    </source>
</evidence>
<keyword evidence="8" id="KW-0479">Metal-binding</keyword>
<evidence type="ECO:0000256" key="14">
    <source>
        <dbReference type="RuleBase" id="RU000370"/>
    </source>
</evidence>
<feature type="transmembrane region" description="Helical" evidence="15">
    <location>
        <begin position="594"/>
        <end position="614"/>
    </location>
</feature>
<dbReference type="Gene3D" id="1.20.210.10">
    <property type="entry name" value="Cytochrome c oxidase-like, subunit I domain"/>
    <property type="match status" value="1"/>
</dbReference>
<keyword evidence="9 14" id="KW-0249">Electron transport</keyword>
<feature type="domain" description="Cytochrome oxidase subunit I profile" evidence="16">
    <location>
        <begin position="40"/>
        <end position="562"/>
    </location>
</feature>
<feature type="transmembrane region" description="Helical" evidence="15">
    <location>
        <begin position="147"/>
        <end position="173"/>
    </location>
</feature>
<dbReference type="InterPro" id="IPR023615">
    <property type="entry name" value="Cyt_c_Oxase_su1_BS"/>
</dbReference>
<keyword evidence="13 15" id="KW-0472">Membrane</keyword>
<dbReference type="InterPro" id="IPR036927">
    <property type="entry name" value="Cyt_c_oxase-like_su1_sf"/>
</dbReference>
<feature type="transmembrane region" description="Helical" evidence="15">
    <location>
        <begin position="424"/>
        <end position="441"/>
    </location>
</feature>
<dbReference type="PANTHER" id="PTHR10422">
    <property type="entry name" value="CYTOCHROME C OXIDASE SUBUNIT 1"/>
    <property type="match status" value="1"/>
</dbReference>
<evidence type="ECO:0000256" key="5">
    <source>
        <dbReference type="ARBA" id="ARBA00022617"/>
    </source>
</evidence>
<dbReference type="PRINTS" id="PR01165">
    <property type="entry name" value="CYCOXIDASEI"/>
</dbReference>
<dbReference type="PROSITE" id="PS50855">
    <property type="entry name" value="COX1"/>
    <property type="match status" value="1"/>
</dbReference>
<evidence type="ECO:0000256" key="10">
    <source>
        <dbReference type="ARBA" id="ARBA00022989"/>
    </source>
</evidence>
<dbReference type="NCBIfam" id="TIGR02843">
    <property type="entry name" value="CyoB"/>
    <property type="match status" value="1"/>
</dbReference>
<gene>
    <name evidence="17" type="primary">cyoB</name>
    <name evidence="17" type="ORF">LVJ82_04240</name>
</gene>
<feature type="transmembrane region" description="Helical" evidence="15">
    <location>
        <begin position="104"/>
        <end position="127"/>
    </location>
</feature>
<organism evidence="17 18">
    <name type="scientific">Vitreoscilla massiliensis</name>
    <dbReference type="NCBI Taxonomy" id="1689272"/>
    <lineage>
        <taxon>Bacteria</taxon>
        <taxon>Pseudomonadati</taxon>
        <taxon>Pseudomonadota</taxon>
        <taxon>Betaproteobacteria</taxon>
        <taxon>Neisseriales</taxon>
        <taxon>Neisseriaceae</taxon>
        <taxon>Vitreoscilla</taxon>
    </lineage>
</organism>
<evidence type="ECO:0000313" key="17">
    <source>
        <dbReference type="EMBL" id="UOO90204.1"/>
    </source>
</evidence>
<keyword evidence="4" id="KW-1003">Cell membrane</keyword>
<evidence type="ECO:0000256" key="9">
    <source>
        <dbReference type="ARBA" id="ARBA00022982"/>
    </source>
</evidence>
<dbReference type="InterPro" id="IPR023616">
    <property type="entry name" value="Cyt_c_oxase-like_su1_dom"/>
</dbReference>
<dbReference type="InterPro" id="IPR000883">
    <property type="entry name" value="Cyt_C_Oxase_1"/>
</dbReference>
<evidence type="ECO:0000256" key="11">
    <source>
        <dbReference type="ARBA" id="ARBA00023004"/>
    </source>
</evidence>
<evidence type="ECO:0000256" key="15">
    <source>
        <dbReference type="SAM" id="Phobius"/>
    </source>
</evidence>
<feature type="transmembrane region" description="Helical" evidence="15">
    <location>
        <begin position="497"/>
        <end position="521"/>
    </location>
</feature>
<dbReference type="RefSeq" id="WP_058355901.1">
    <property type="nucleotide sequence ID" value="NZ_CABKVG010000008.1"/>
</dbReference>
<evidence type="ECO:0000256" key="2">
    <source>
        <dbReference type="ARBA" id="ARBA00009578"/>
    </source>
</evidence>
<proteinExistence type="inferred from homology"/>
<keyword evidence="7 14" id="KW-0812">Transmembrane</keyword>
<evidence type="ECO:0000256" key="3">
    <source>
        <dbReference type="ARBA" id="ARBA00022448"/>
    </source>
</evidence>
<feature type="transmembrane region" description="Helical" evidence="15">
    <location>
        <begin position="381"/>
        <end position="404"/>
    </location>
</feature>
<keyword evidence="5 14" id="KW-0349">Heme</keyword>
<feature type="transmembrane region" description="Helical" evidence="15">
    <location>
        <begin position="318"/>
        <end position="337"/>
    </location>
</feature>
<dbReference type="Proteomes" id="UP000832011">
    <property type="component" value="Chromosome"/>
</dbReference>
<dbReference type="SUPFAM" id="SSF81442">
    <property type="entry name" value="Cytochrome c oxidase subunit I-like"/>
    <property type="match status" value="1"/>
</dbReference>
<keyword evidence="10 15" id="KW-1133">Transmembrane helix</keyword>
<sequence length="665" mass="74309">MSFLGRLSLDAIPADPIVQVTMVAMVLGGIVLLGGITYLKKWGYLWNEWFTSVDHKRLGIMYVIVSLVMLVRGFADAFMMRLQLSLAANGGPGYLPPEHYDQIFTAHGVIMIFFVAMGLVVGLMNVVVPLQIGARDVAYPLLNNFSFWLFVSGVVLVMLSLVLGEFAATGWLAYPPLSNIEMSPGVGVDYYIWALQLSGLGTLLTGVNMVVTILRMRAPGMTLMQMPIFTWTSLVAAMMILATFPVLTGALAMLTVDRLLGFHFFTNELGGSPMLYVNLIWTWGHPEVYILVLPAFGIFSEVVSAFSGKRLFGYKSMVYATMAIAILSMVVWVHHFFTMGAGPSVNAFFGIMTMVIAIPTGVKIFNWIFTMYKGKIRFEVPMLWAVGFLVTFTIGGMTGVLLSIPPADFVVHNSLFLVAHFHNTIIGGVVFGLMAGLTYWWPKMFGYKLNDKLGRASFWCWFWGFWLAFVPLYILGFMGMTRRMNTIGLDHPEWTPYLHVAFVGALVIAAGIGLTVLNILWSAYQYKKNRDVTGDPWNARTLEWSISSPAPFYNFAKLPQINDIDQFWYDKEHGKAYATDVKYEEIHMPKNRTIGVVMAALLTVGGFAVIWHMWWLAVLGLAGTIVSLIVSSFNTEHDYYVDVETIAKTESEHLQAVRDYQESRG</sequence>
<keyword evidence="12" id="KW-0186">Copper</keyword>
<protein>
    <submittedName>
        <fullName evidence="17">Cytochrome o ubiquinol oxidase subunit I</fullName>
    </submittedName>
</protein>
<name>A0ABY4E353_9NEIS</name>
<dbReference type="Pfam" id="PF00115">
    <property type="entry name" value="COX1"/>
    <property type="match status" value="1"/>
</dbReference>
<evidence type="ECO:0000256" key="8">
    <source>
        <dbReference type="ARBA" id="ARBA00022723"/>
    </source>
</evidence>
<accession>A0ABY4E353</accession>